<dbReference type="EMBL" id="FNHQ01000008">
    <property type="protein sequence ID" value="SDM53989.1"/>
    <property type="molecule type" value="Genomic_DNA"/>
</dbReference>
<dbReference type="InterPro" id="IPR046239">
    <property type="entry name" value="DUF6272"/>
</dbReference>
<dbReference type="STRING" id="349095.SAMN05660299_01087"/>
<name>A0A1G9U202_9FIRM</name>
<keyword evidence="2" id="KW-1185">Reference proteome</keyword>
<dbReference type="NCBIfam" id="NF038262">
    <property type="entry name" value="SiaB_fam_kinase"/>
    <property type="match status" value="1"/>
</dbReference>
<dbReference type="Pfam" id="PF19788">
    <property type="entry name" value="DUF6272"/>
    <property type="match status" value="1"/>
</dbReference>
<evidence type="ECO:0000313" key="1">
    <source>
        <dbReference type="EMBL" id="SDM53989.1"/>
    </source>
</evidence>
<accession>A0A1G9U202</accession>
<organism evidence="1 2">
    <name type="scientific">Megasphaera paucivorans</name>
    <dbReference type="NCBI Taxonomy" id="349095"/>
    <lineage>
        <taxon>Bacteria</taxon>
        <taxon>Bacillati</taxon>
        <taxon>Bacillota</taxon>
        <taxon>Negativicutes</taxon>
        <taxon>Veillonellales</taxon>
        <taxon>Veillonellaceae</taxon>
        <taxon>Megasphaera</taxon>
    </lineage>
</organism>
<dbReference type="AlphaFoldDB" id="A0A1G9U202"/>
<proteinExistence type="predicted"/>
<evidence type="ECO:0000313" key="2">
    <source>
        <dbReference type="Proteomes" id="UP000199309"/>
    </source>
</evidence>
<dbReference type="OrthoDB" id="5365713at2"/>
<gene>
    <name evidence="1" type="ORF">SAMN05660299_01087</name>
</gene>
<reference evidence="1 2" key="1">
    <citation type="submission" date="2016-10" db="EMBL/GenBank/DDBJ databases">
        <authorList>
            <person name="de Groot N.N."/>
        </authorList>
    </citation>
    <scope>NUCLEOTIDE SEQUENCE [LARGE SCALE GENOMIC DNA]</scope>
    <source>
        <strain evidence="1 2">DSM 16981</strain>
    </source>
</reference>
<sequence length="185" mass="21018">MDITMYKLYQNLKANDILMTYCGAFAQESIEGIGNAIRKNLAAEEAETSTALTVFSIFIEQVQNILNYSAEKLTVREDDEHELRFGMAIVGRNPAGKFFVCCGNKVLKEDMPVIKEKLEMLNKLSREDLKDLYKKQRRNVLPLNGKGAGLGLIEMARKSEGPMEYSFEPAGTDWFFFSIKVTVRR</sequence>
<protein>
    <recommendedName>
        <fullName evidence="3">Histidine kinase-, DNA gyrase B-, and HSP90-like ATPase</fullName>
    </recommendedName>
</protein>
<evidence type="ECO:0008006" key="3">
    <source>
        <dbReference type="Google" id="ProtNLM"/>
    </source>
</evidence>
<dbReference type="Proteomes" id="UP000199309">
    <property type="component" value="Unassembled WGS sequence"/>
</dbReference>
<dbReference type="RefSeq" id="WP_091648982.1">
    <property type="nucleotide sequence ID" value="NZ_FNHQ01000008.1"/>
</dbReference>